<sequence length="361" mass="41766">MNNYDVMFLGHLHGFGGAEKSMIKVANAMCERRFKVALVTFDEYKTPFEIDKRIDVYFIKIEARNSIGRMIERYRKAKILLKENKTKMAISFWFQLAVICQLLTSKYKFKNYFSERGDPSDAEYKGIYSVMRKYFFPKMDGFIFQTRGAQSYFPENIQRKSIVIPNPVYVKYNDYPISQNRNRIVVGVGRLHPQKHFDLLIRAFALVAPKFPEVKLMIYGTGDLKKELSELITNLDMNEHIFLHEPIKQILEAIKDSSVFVLSSLYEGMPNVLMEAMALGIPCLSTNCSPGGAAELINDGENGFLLKTFDAEEMAEKLEYMLSHPKELESIALRGKEICRTHSEKVVMDMWENYIRKELSL</sequence>
<name>H1DFA0_9BACT</name>
<keyword evidence="3" id="KW-1185">Reference proteome</keyword>
<organism evidence="2 3">
    <name type="scientific">Odoribacter laneus YIT 12061</name>
    <dbReference type="NCBI Taxonomy" id="742817"/>
    <lineage>
        <taxon>Bacteria</taxon>
        <taxon>Pseudomonadati</taxon>
        <taxon>Bacteroidota</taxon>
        <taxon>Bacteroidia</taxon>
        <taxon>Bacteroidales</taxon>
        <taxon>Odoribacteraceae</taxon>
        <taxon>Odoribacter</taxon>
    </lineage>
</organism>
<dbReference type="GeneID" id="98068532"/>
<dbReference type="SUPFAM" id="SSF53756">
    <property type="entry name" value="UDP-Glycosyltransferase/glycogen phosphorylase"/>
    <property type="match status" value="1"/>
</dbReference>
<dbReference type="InterPro" id="IPR001296">
    <property type="entry name" value="Glyco_trans_1"/>
</dbReference>
<dbReference type="Gene3D" id="3.40.50.2000">
    <property type="entry name" value="Glycogen Phosphorylase B"/>
    <property type="match status" value="2"/>
</dbReference>
<gene>
    <name evidence="2" type="ORF">HMPREF9449_00936</name>
</gene>
<dbReference type="AlphaFoldDB" id="H1DFA0"/>
<dbReference type="PANTHER" id="PTHR12526:SF630">
    <property type="entry name" value="GLYCOSYLTRANSFERASE"/>
    <property type="match status" value="1"/>
</dbReference>
<feature type="domain" description="Glycosyl transferase family 1" evidence="1">
    <location>
        <begin position="180"/>
        <end position="336"/>
    </location>
</feature>
<dbReference type="HOGENOM" id="CLU_009583_0_0_10"/>
<accession>H1DFA0</accession>
<dbReference type="Proteomes" id="UP000004892">
    <property type="component" value="Unassembled WGS sequence"/>
</dbReference>
<dbReference type="PANTHER" id="PTHR12526">
    <property type="entry name" value="GLYCOSYLTRANSFERASE"/>
    <property type="match status" value="1"/>
</dbReference>
<dbReference type="STRING" id="742817.HMPREF9449_00936"/>
<comment type="caution">
    <text evidence="2">The sequence shown here is derived from an EMBL/GenBank/DDBJ whole genome shotgun (WGS) entry which is preliminary data.</text>
</comment>
<dbReference type="EMBL" id="ADMC01000014">
    <property type="protein sequence ID" value="EHP49418.1"/>
    <property type="molecule type" value="Genomic_DNA"/>
</dbReference>
<protein>
    <recommendedName>
        <fullName evidence="1">Glycosyl transferase family 1 domain-containing protein</fullName>
    </recommendedName>
</protein>
<reference evidence="2 3" key="1">
    <citation type="submission" date="2012-01" db="EMBL/GenBank/DDBJ databases">
        <title>The Genome Sequence of Odoribacter laneus YIT 12061.</title>
        <authorList>
            <consortium name="The Broad Institute Genome Sequencing Platform"/>
            <person name="Earl A."/>
            <person name="Ward D."/>
            <person name="Feldgarden M."/>
            <person name="Gevers D."/>
            <person name="Morotomi M."/>
            <person name="Young S.K."/>
            <person name="Zeng Q."/>
            <person name="Gargeya S."/>
            <person name="Fitzgerald M."/>
            <person name="Haas B."/>
            <person name="Abouelleil A."/>
            <person name="Alvarado L."/>
            <person name="Arachchi H.M."/>
            <person name="Berlin A."/>
            <person name="Chapman S.B."/>
            <person name="Gearin G."/>
            <person name="Goldberg J."/>
            <person name="Griggs A."/>
            <person name="Gujja S."/>
            <person name="Hansen M."/>
            <person name="Heiman D."/>
            <person name="Howarth C."/>
            <person name="Larimer J."/>
            <person name="Lui A."/>
            <person name="MacDonald P.J.P."/>
            <person name="McCowen C."/>
            <person name="Montmayeur A."/>
            <person name="Murphy C."/>
            <person name="Neiman D."/>
            <person name="Pearson M."/>
            <person name="Priest M."/>
            <person name="Roberts A."/>
            <person name="Saif S."/>
            <person name="Shea T."/>
            <person name="Sisk P."/>
            <person name="Stolte C."/>
            <person name="Sykes S."/>
            <person name="Wortman J."/>
            <person name="Nusbaum C."/>
            <person name="Birren B."/>
        </authorList>
    </citation>
    <scope>NUCLEOTIDE SEQUENCE [LARGE SCALE GENOMIC DNA]</scope>
    <source>
        <strain evidence="2 3">YIT 12061</strain>
    </source>
</reference>
<proteinExistence type="predicted"/>
<evidence type="ECO:0000313" key="3">
    <source>
        <dbReference type="Proteomes" id="UP000004892"/>
    </source>
</evidence>
<dbReference type="GO" id="GO:0016757">
    <property type="term" value="F:glycosyltransferase activity"/>
    <property type="evidence" value="ECO:0007669"/>
    <property type="project" value="InterPro"/>
</dbReference>
<dbReference type="Pfam" id="PF00534">
    <property type="entry name" value="Glycos_transf_1"/>
    <property type="match status" value="1"/>
</dbReference>
<evidence type="ECO:0000313" key="2">
    <source>
        <dbReference type="EMBL" id="EHP49418.1"/>
    </source>
</evidence>
<dbReference type="eggNOG" id="COG0438">
    <property type="taxonomic scope" value="Bacteria"/>
</dbReference>
<dbReference type="PATRIC" id="fig|742817.3.peg.994"/>
<dbReference type="RefSeq" id="WP_009136084.1">
    <property type="nucleotide sequence ID" value="NZ_JH594596.1"/>
</dbReference>
<evidence type="ECO:0000259" key="1">
    <source>
        <dbReference type="Pfam" id="PF00534"/>
    </source>
</evidence>